<keyword evidence="2" id="KW-1185">Reference proteome</keyword>
<protein>
    <recommendedName>
        <fullName evidence="3">Gp5/Type VI secretion system Vgr protein OB-fold domain-containing protein</fullName>
    </recommendedName>
</protein>
<organism evidence="1 2">
    <name type="scientific">Paraburkholderia phytofirmans OLGA172</name>
    <dbReference type="NCBI Taxonomy" id="1417228"/>
    <lineage>
        <taxon>Bacteria</taxon>
        <taxon>Pseudomonadati</taxon>
        <taxon>Pseudomonadota</taxon>
        <taxon>Betaproteobacteria</taxon>
        <taxon>Burkholderiales</taxon>
        <taxon>Burkholderiaceae</taxon>
        <taxon>Paraburkholderia</taxon>
    </lineage>
</organism>
<dbReference type="AlphaFoldDB" id="A0A160FQN8"/>
<sequence length="405" mass="46501">MSIVSVEAVERLGEPYKITLELTANVDLNRVDYLSRDATFTIDPPPDGGGTRTFNGCITQVVRTRRTRDFCAYRIVVEAHIARLRLTRATRIYQNKSVPDIIADILRRHDFSTHQFSFKLRRAFPKLAFRMQYQMSDWDYIYLLMRQTGLYCFIRPGKIGDEVHFADDVDGYTYRPHVVIPYRETSGLESGHEAVIALQTHSETIPESVRVADYNPDDAWERFDARANVTRDDKTTWGQTYVFGTHHLNAQEAAWEARLRHEAAVAWQIVYDGRSTVHDLCPGLMLKMDEPLPDAPHGQVIIEVVHRAARNQSYINSFRSIPSERPFRLKLEEDNWPKIAGTLSARVTSPDNDAEAHLTRAGHYTVRFDFDYDEWPAGGESVPITGPCRCRRSRWANPLTCRPSN</sequence>
<gene>
    <name evidence="1" type="ORF">AYM40_22780</name>
</gene>
<dbReference type="EMBL" id="CP014579">
    <property type="protein sequence ID" value="ANB75229.1"/>
    <property type="molecule type" value="Genomic_DNA"/>
</dbReference>
<evidence type="ECO:0008006" key="3">
    <source>
        <dbReference type="Google" id="ProtNLM"/>
    </source>
</evidence>
<reference evidence="1 2" key="1">
    <citation type="journal article" date="2016" name="Gene">
        <title>PacBio SMRT assembly of a complex multi-replicon genome reveals chlorocatechol degradative operon in a region of genome plasticity.</title>
        <authorList>
            <person name="Ricker N."/>
            <person name="Shen S.Y."/>
            <person name="Goordial J."/>
            <person name="Jin S."/>
            <person name="Fulthorpe R.R."/>
        </authorList>
    </citation>
    <scope>NUCLEOTIDE SEQUENCE [LARGE SCALE GENOMIC DNA]</scope>
    <source>
        <strain evidence="1 2">OLGA172</strain>
    </source>
</reference>
<accession>A0A160FQN8</accession>
<name>A0A160FQN8_9BURK</name>
<dbReference type="STRING" id="1804984.AYM40_22780"/>
<evidence type="ECO:0000313" key="2">
    <source>
        <dbReference type="Proteomes" id="UP000076852"/>
    </source>
</evidence>
<dbReference type="Gene3D" id="4.10.220.110">
    <property type="match status" value="1"/>
</dbReference>
<dbReference type="Gene3D" id="3.55.50.10">
    <property type="entry name" value="Baseplate protein-like domains"/>
    <property type="match status" value="1"/>
</dbReference>
<dbReference type="InterPro" id="IPR006533">
    <property type="entry name" value="T6SS_Vgr_RhsGE"/>
</dbReference>
<evidence type="ECO:0000313" key="1">
    <source>
        <dbReference type="EMBL" id="ANB75229.1"/>
    </source>
</evidence>
<dbReference type="SUPFAM" id="SSF69279">
    <property type="entry name" value="Phage tail proteins"/>
    <property type="match status" value="2"/>
</dbReference>
<proteinExistence type="predicted"/>
<dbReference type="Proteomes" id="UP000076852">
    <property type="component" value="Chromosome 2"/>
</dbReference>
<dbReference type="Pfam" id="PF05954">
    <property type="entry name" value="Phage_GPD"/>
    <property type="match status" value="1"/>
</dbReference>
<dbReference type="RefSeq" id="WP_063498515.1">
    <property type="nucleotide sequence ID" value="NZ_CP014579.1"/>
</dbReference>
<dbReference type="SUPFAM" id="SSF69255">
    <property type="entry name" value="gp5 N-terminal domain-like"/>
    <property type="match status" value="1"/>
</dbReference>
<dbReference type="NCBIfam" id="TIGR01646">
    <property type="entry name" value="vgr_GE"/>
    <property type="match status" value="1"/>
</dbReference>
<dbReference type="Gene3D" id="2.30.110.50">
    <property type="match status" value="1"/>
</dbReference>
<dbReference type="KEGG" id="buz:AYM40_22780"/>